<protein>
    <submittedName>
        <fullName evidence="6">Transcription termination/antitermination protein NusG</fullName>
    </submittedName>
</protein>
<dbReference type="CDD" id="cd06091">
    <property type="entry name" value="KOW_NusG"/>
    <property type="match status" value="1"/>
</dbReference>
<dbReference type="HAMAP" id="MF_00948">
    <property type="entry name" value="NusG"/>
    <property type="match status" value="1"/>
</dbReference>
<dbReference type="PANTHER" id="PTHR30265">
    <property type="entry name" value="RHO-INTERACTING TRANSCRIPTION TERMINATION FACTOR NUSG"/>
    <property type="match status" value="1"/>
</dbReference>
<dbReference type="InterPro" id="IPR008991">
    <property type="entry name" value="Translation_prot_SH3-like_sf"/>
</dbReference>
<dbReference type="InterPro" id="IPR047050">
    <property type="entry name" value="NGN"/>
</dbReference>
<dbReference type="Proteomes" id="UP001174909">
    <property type="component" value="Unassembled WGS sequence"/>
</dbReference>
<dbReference type="GO" id="GO:0006353">
    <property type="term" value="P:DNA-templated transcription termination"/>
    <property type="evidence" value="ECO:0007669"/>
    <property type="project" value="UniProtKB-KW"/>
</dbReference>
<sequence>MNRTEEVEQPRWYVLHAYSGHEGRVKQNLEQRVSNMDMGDKILEVFVPQEEEIEIQGGQRKTVSQRVFPGYIFVHMRMDDESWHVVRSTPGVTGFVSAEDDGEARPRPVPLDEREEQTILGFKDTEQPRVRVGFTQGQAVRITDGPFVDFMGVVDEVHADRTKLKVLVSFFGRETPVELDFLQVERA</sequence>
<dbReference type="NCBIfam" id="TIGR00922">
    <property type="entry name" value="nusG"/>
    <property type="match status" value="1"/>
</dbReference>
<dbReference type="InterPro" id="IPR043425">
    <property type="entry name" value="NusG-like"/>
</dbReference>
<dbReference type="PRINTS" id="PR00338">
    <property type="entry name" value="NUSGTNSCPFCT"/>
</dbReference>
<dbReference type="EMBL" id="CASHTH010000354">
    <property type="protein sequence ID" value="CAI7998991.1"/>
    <property type="molecule type" value="Genomic_DNA"/>
</dbReference>
<gene>
    <name evidence="6" type="ORF">GBAR_LOCUS2589</name>
</gene>
<evidence type="ECO:0000256" key="4">
    <source>
        <dbReference type="ARBA" id="ARBA00023163"/>
    </source>
</evidence>
<proteinExistence type="inferred from homology"/>
<accession>A0AA35R015</accession>
<feature type="domain" description="NusG-like N-terminal" evidence="5">
    <location>
        <begin position="9"/>
        <end position="123"/>
    </location>
</feature>
<dbReference type="Pfam" id="PF02357">
    <property type="entry name" value="NusG"/>
    <property type="match status" value="1"/>
</dbReference>
<dbReference type="SUPFAM" id="SSF50104">
    <property type="entry name" value="Translation proteins SH3-like domain"/>
    <property type="match status" value="1"/>
</dbReference>
<evidence type="ECO:0000256" key="2">
    <source>
        <dbReference type="ARBA" id="ARBA00022814"/>
    </source>
</evidence>
<evidence type="ECO:0000313" key="7">
    <source>
        <dbReference type="Proteomes" id="UP001174909"/>
    </source>
</evidence>
<dbReference type="InterPro" id="IPR001062">
    <property type="entry name" value="Transcrpt_antiterm_NusG"/>
</dbReference>
<evidence type="ECO:0000313" key="6">
    <source>
        <dbReference type="EMBL" id="CAI7998991.1"/>
    </source>
</evidence>
<dbReference type="InterPro" id="IPR006645">
    <property type="entry name" value="NGN-like_dom"/>
</dbReference>
<dbReference type="GO" id="GO:0006354">
    <property type="term" value="P:DNA-templated transcription elongation"/>
    <property type="evidence" value="ECO:0007669"/>
    <property type="project" value="InterPro"/>
</dbReference>
<evidence type="ECO:0000256" key="3">
    <source>
        <dbReference type="ARBA" id="ARBA00023015"/>
    </source>
</evidence>
<evidence type="ECO:0000256" key="1">
    <source>
        <dbReference type="ARBA" id="ARBA00022472"/>
    </source>
</evidence>
<evidence type="ECO:0000259" key="5">
    <source>
        <dbReference type="SMART" id="SM00738"/>
    </source>
</evidence>
<dbReference type="CDD" id="cd09891">
    <property type="entry name" value="NGN_Bact_1"/>
    <property type="match status" value="1"/>
</dbReference>
<keyword evidence="7" id="KW-1185">Reference proteome</keyword>
<comment type="caution">
    <text evidence="6">The sequence shown here is derived from an EMBL/GenBank/DDBJ whole genome shotgun (WGS) entry which is preliminary data.</text>
</comment>
<dbReference type="GO" id="GO:0005829">
    <property type="term" value="C:cytosol"/>
    <property type="evidence" value="ECO:0007669"/>
    <property type="project" value="TreeGrafter"/>
</dbReference>
<dbReference type="FunFam" id="2.30.30.30:FF:000002">
    <property type="entry name" value="Transcription termination/antitermination factor NusG"/>
    <property type="match status" value="1"/>
</dbReference>
<dbReference type="GO" id="GO:0031564">
    <property type="term" value="P:transcription antitermination"/>
    <property type="evidence" value="ECO:0007669"/>
    <property type="project" value="UniProtKB-KW"/>
</dbReference>
<dbReference type="Gene3D" id="2.30.30.30">
    <property type="match status" value="1"/>
</dbReference>
<keyword evidence="2" id="KW-0889">Transcription antitermination</keyword>
<dbReference type="PANTHER" id="PTHR30265:SF2">
    <property type="entry name" value="TRANSCRIPTION TERMINATION_ANTITERMINATION PROTEIN NUSG"/>
    <property type="match status" value="1"/>
</dbReference>
<reference evidence="6" key="1">
    <citation type="submission" date="2023-03" db="EMBL/GenBank/DDBJ databases">
        <authorList>
            <person name="Steffen K."/>
            <person name="Cardenas P."/>
        </authorList>
    </citation>
    <scope>NUCLEOTIDE SEQUENCE</scope>
</reference>
<dbReference type="InterPro" id="IPR036735">
    <property type="entry name" value="NGN_dom_sf"/>
</dbReference>
<dbReference type="Gene3D" id="3.30.70.940">
    <property type="entry name" value="NusG, N-terminal domain"/>
    <property type="match status" value="1"/>
</dbReference>
<dbReference type="SUPFAM" id="SSF82679">
    <property type="entry name" value="N-utilization substance G protein NusG, N-terminal domain"/>
    <property type="match status" value="1"/>
</dbReference>
<name>A0AA35R015_GEOBA</name>
<keyword evidence="4" id="KW-0804">Transcription</keyword>
<dbReference type="SMART" id="SM00738">
    <property type="entry name" value="NGN"/>
    <property type="match status" value="1"/>
</dbReference>
<dbReference type="GO" id="GO:0032784">
    <property type="term" value="P:regulation of DNA-templated transcription elongation"/>
    <property type="evidence" value="ECO:0007669"/>
    <property type="project" value="InterPro"/>
</dbReference>
<dbReference type="AlphaFoldDB" id="A0AA35R015"/>
<keyword evidence="3" id="KW-0805">Transcription regulation</keyword>
<keyword evidence="1" id="KW-0806">Transcription termination</keyword>
<organism evidence="6 7">
    <name type="scientific">Geodia barretti</name>
    <name type="common">Barrett's horny sponge</name>
    <dbReference type="NCBI Taxonomy" id="519541"/>
    <lineage>
        <taxon>Eukaryota</taxon>
        <taxon>Metazoa</taxon>
        <taxon>Porifera</taxon>
        <taxon>Demospongiae</taxon>
        <taxon>Heteroscleromorpha</taxon>
        <taxon>Tetractinellida</taxon>
        <taxon>Astrophorina</taxon>
        <taxon>Geodiidae</taxon>
        <taxon>Geodia</taxon>
    </lineage>
</organism>
<dbReference type="InterPro" id="IPR014722">
    <property type="entry name" value="Rib_uL2_dom2"/>
</dbReference>